<comment type="caution">
    <text evidence="1">The sequence shown here is derived from an EMBL/GenBank/DDBJ whole genome shotgun (WGS) entry which is preliminary data.</text>
</comment>
<evidence type="ECO:0008006" key="3">
    <source>
        <dbReference type="Google" id="ProtNLM"/>
    </source>
</evidence>
<organism evidence="1 2">
    <name type="scientific">Desulfuribacillus stibiiarsenatis</name>
    <dbReference type="NCBI Taxonomy" id="1390249"/>
    <lineage>
        <taxon>Bacteria</taxon>
        <taxon>Bacillati</taxon>
        <taxon>Bacillota</taxon>
        <taxon>Desulfuribacillia</taxon>
        <taxon>Desulfuribacillales</taxon>
        <taxon>Desulfuribacillaceae</taxon>
        <taxon>Desulfuribacillus</taxon>
    </lineage>
</organism>
<dbReference type="PROSITE" id="PS51257">
    <property type="entry name" value="PROKAR_LIPOPROTEIN"/>
    <property type="match status" value="1"/>
</dbReference>
<dbReference type="Proteomes" id="UP000095255">
    <property type="component" value="Unassembled WGS sequence"/>
</dbReference>
<dbReference type="OrthoDB" id="2627679at2"/>
<evidence type="ECO:0000313" key="1">
    <source>
        <dbReference type="EMBL" id="OEH84297.1"/>
    </source>
</evidence>
<gene>
    <name evidence="1" type="ORF">BHU72_10815</name>
</gene>
<dbReference type="EMBL" id="MJAT01000039">
    <property type="protein sequence ID" value="OEH84297.1"/>
    <property type="molecule type" value="Genomic_DNA"/>
</dbReference>
<sequence length="135" mass="15522">MVNRFSYVLVLGLIMIVISACGVDVDAVKQKVEKQVEETLNNKINELVNQEATKFSSNPMEYIKNHQDLYNELVKESNGSIEYFVNEIKNSKENGLKEWILAKAAQDILGKQGIKEEWATGKEWLEKYEQLNKQP</sequence>
<dbReference type="AlphaFoldDB" id="A0A1E5L2E1"/>
<evidence type="ECO:0000313" key="2">
    <source>
        <dbReference type="Proteomes" id="UP000095255"/>
    </source>
</evidence>
<dbReference type="STRING" id="1390249.BHU72_10815"/>
<accession>A0A1E5L2E1</accession>
<name>A0A1E5L2E1_9FIRM</name>
<dbReference type="RefSeq" id="WP_069703280.1">
    <property type="nucleotide sequence ID" value="NZ_MJAT01000039.1"/>
</dbReference>
<protein>
    <recommendedName>
        <fullName evidence="3">Lipoprotein</fullName>
    </recommendedName>
</protein>
<reference evidence="1 2" key="1">
    <citation type="submission" date="2016-09" db="EMBL/GenBank/DDBJ databases">
        <title>Desulfuribacillus arsenicus sp. nov., an obligately anaerobic, dissimilatory arsenic- and antimonate-reducing bacterium isolated from anoxic sediments.</title>
        <authorList>
            <person name="Abin C.A."/>
            <person name="Hollibaugh J.T."/>
        </authorList>
    </citation>
    <scope>NUCLEOTIDE SEQUENCE [LARGE SCALE GENOMIC DNA]</scope>
    <source>
        <strain evidence="1 2">MLFW-2</strain>
    </source>
</reference>
<proteinExistence type="predicted"/>
<keyword evidence="2" id="KW-1185">Reference proteome</keyword>